<protein>
    <submittedName>
        <fullName evidence="2">Uncharacterized protein</fullName>
    </submittedName>
</protein>
<gene>
    <name evidence="2" type="ORF">ACJMK2_021536</name>
</gene>
<name>A0ABD3TIB6_SINWO</name>
<feature type="chain" id="PRO_5044766458" evidence="1">
    <location>
        <begin position="16"/>
        <end position="159"/>
    </location>
</feature>
<proteinExistence type="predicted"/>
<keyword evidence="1" id="KW-0732">Signal</keyword>
<feature type="signal peptide" evidence="1">
    <location>
        <begin position="1"/>
        <end position="15"/>
    </location>
</feature>
<dbReference type="Proteomes" id="UP001634394">
    <property type="component" value="Unassembled WGS sequence"/>
</dbReference>
<organism evidence="2 3">
    <name type="scientific">Sinanodonta woodiana</name>
    <name type="common">Chinese pond mussel</name>
    <name type="synonym">Anodonta woodiana</name>
    <dbReference type="NCBI Taxonomy" id="1069815"/>
    <lineage>
        <taxon>Eukaryota</taxon>
        <taxon>Metazoa</taxon>
        <taxon>Spiralia</taxon>
        <taxon>Lophotrochozoa</taxon>
        <taxon>Mollusca</taxon>
        <taxon>Bivalvia</taxon>
        <taxon>Autobranchia</taxon>
        <taxon>Heteroconchia</taxon>
        <taxon>Palaeoheterodonta</taxon>
        <taxon>Unionida</taxon>
        <taxon>Unionoidea</taxon>
        <taxon>Unionidae</taxon>
        <taxon>Unioninae</taxon>
        <taxon>Sinanodonta</taxon>
    </lineage>
</organism>
<comment type="caution">
    <text evidence="2">The sequence shown here is derived from an EMBL/GenBank/DDBJ whole genome shotgun (WGS) entry which is preliminary data.</text>
</comment>
<dbReference type="AlphaFoldDB" id="A0ABD3TIB6"/>
<evidence type="ECO:0000256" key="1">
    <source>
        <dbReference type="SAM" id="SignalP"/>
    </source>
</evidence>
<evidence type="ECO:0000313" key="3">
    <source>
        <dbReference type="Proteomes" id="UP001634394"/>
    </source>
</evidence>
<reference evidence="2 3" key="1">
    <citation type="submission" date="2024-11" db="EMBL/GenBank/DDBJ databases">
        <title>Chromosome-level genome assembly of the freshwater bivalve Anodonta woodiana.</title>
        <authorList>
            <person name="Chen X."/>
        </authorList>
    </citation>
    <scope>NUCLEOTIDE SEQUENCE [LARGE SCALE GENOMIC DNA]</scope>
    <source>
        <strain evidence="2">MN2024</strain>
        <tissue evidence="2">Gills</tissue>
    </source>
</reference>
<keyword evidence="3" id="KW-1185">Reference proteome</keyword>
<evidence type="ECO:0000313" key="2">
    <source>
        <dbReference type="EMBL" id="KAL3836083.1"/>
    </source>
</evidence>
<dbReference type="EMBL" id="JBJQND010000018">
    <property type="protein sequence ID" value="KAL3836083.1"/>
    <property type="molecule type" value="Genomic_DNA"/>
</dbReference>
<sequence>MIITRLLLLLVPVATEVFKTNFTAGNTRCRYDNTCGFHQGTEYSWCYRDYSDGWGYCCTDYCRMQPRDYLWCPSGKSWQHCGGFKTKDISGRPCLEDHLCGMHYEEGENGYHWCLVDLNRNWGYCCAPHSACANRGYSYTWCYISGDITYYDWQYCQRE</sequence>
<accession>A0ABD3TIB6</accession>